<dbReference type="GO" id="GO:0005634">
    <property type="term" value="C:nucleus"/>
    <property type="evidence" value="ECO:0007669"/>
    <property type="project" value="TreeGrafter"/>
</dbReference>
<evidence type="ECO:0000313" key="5">
    <source>
        <dbReference type="EMBL" id="KAJ1979039.1"/>
    </source>
</evidence>
<reference evidence="5" key="1">
    <citation type="submission" date="2022-07" db="EMBL/GenBank/DDBJ databases">
        <title>Phylogenomic reconstructions and comparative analyses of Kickxellomycotina fungi.</title>
        <authorList>
            <person name="Reynolds N.K."/>
            <person name="Stajich J.E."/>
            <person name="Barry K."/>
            <person name="Grigoriev I.V."/>
            <person name="Crous P."/>
            <person name="Smith M.E."/>
        </authorList>
    </citation>
    <scope>NUCLEOTIDE SEQUENCE</scope>
    <source>
        <strain evidence="5">RSA 567</strain>
    </source>
</reference>
<evidence type="ECO:0000256" key="1">
    <source>
        <dbReference type="ARBA" id="ARBA00022884"/>
    </source>
</evidence>
<dbReference type="PANTHER" id="PTHR19965">
    <property type="entry name" value="RNA AND EXPORT FACTOR BINDING PROTEIN"/>
    <property type="match status" value="1"/>
</dbReference>
<evidence type="ECO:0000259" key="4">
    <source>
        <dbReference type="PROSITE" id="PS50102"/>
    </source>
</evidence>
<evidence type="ECO:0000313" key="6">
    <source>
        <dbReference type="Proteomes" id="UP001151582"/>
    </source>
</evidence>
<dbReference type="GO" id="GO:0003729">
    <property type="term" value="F:mRNA binding"/>
    <property type="evidence" value="ECO:0007669"/>
    <property type="project" value="TreeGrafter"/>
</dbReference>
<evidence type="ECO:0000256" key="2">
    <source>
        <dbReference type="PROSITE-ProRule" id="PRU00176"/>
    </source>
</evidence>
<feature type="compositionally biased region" description="Basic and acidic residues" evidence="3">
    <location>
        <begin position="10"/>
        <end position="24"/>
    </location>
</feature>
<dbReference type="PROSITE" id="PS50102">
    <property type="entry name" value="RRM"/>
    <property type="match status" value="1"/>
</dbReference>
<name>A0A9W8B737_9FUNG</name>
<evidence type="ECO:0000256" key="3">
    <source>
        <dbReference type="SAM" id="MobiDB-lite"/>
    </source>
</evidence>
<proteinExistence type="predicted"/>
<dbReference type="InterPro" id="IPR000504">
    <property type="entry name" value="RRM_dom"/>
</dbReference>
<dbReference type="CDD" id="cd00590">
    <property type="entry name" value="RRM_SF"/>
    <property type="match status" value="1"/>
</dbReference>
<organism evidence="5 6">
    <name type="scientific">Dimargaris verticillata</name>
    <dbReference type="NCBI Taxonomy" id="2761393"/>
    <lineage>
        <taxon>Eukaryota</taxon>
        <taxon>Fungi</taxon>
        <taxon>Fungi incertae sedis</taxon>
        <taxon>Zoopagomycota</taxon>
        <taxon>Kickxellomycotina</taxon>
        <taxon>Dimargaritomycetes</taxon>
        <taxon>Dimargaritales</taxon>
        <taxon>Dimargaritaceae</taxon>
        <taxon>Dimargaris</taxon>
    </lineage>
</organism>
<gene>
    <name evidence="5" type="ORF">H4R34_002983</name>
</gene>
<protein>
    <recommendedName>
        <fullName evidence="4">RRM domain-containing protein</fullName>
    </recommendedName>
</protein>
<keyword evidence="1 2" id="KW-0694">RNA-binding</keyword>
<dbReference type="SUPFAM" id="SSF54928">
    <property type="entry name" value="RNA-binding domain, RBD"/>
    <property type="match status" value="1"/>
</dbReference>
<dbReference type="AlphaFoldDB" id="A0A9W8B737"/>
<dbReference type="EMBL" id="JANBQB010000242">
    <property type="protein sequence ID" value="KAJ1979039.1"/>
    <property type="molecule type" value="Genomic_DNA"/>
</dbReference>
<dbReference type="InterPro" id="IPR012677">
    <property type="entry name" value="Nucleotide-bd_a/b_plait_sf"/>
</dbReference>
<feature type="domain" description="RRM" evidence="4">
    <location>
        <begin position="94"/>
        <end position="174"/>
    </location>
</feature>
<feature type="compositionally biased region" description="Polar residues" evidence="3">
    <location>
        <begin position="81"/>
        <end position="94"/>
    </location>
</feature>
<keyword evidence="6" id="KW-1185">Reference proteome</keyword>
<dbReference type="Gene3D" id="3.30.70.330">
    <property type="match status" value="1"/>
</dbReference>
<dbReference type="InterPro" id="IPR035979">
    <property type="entry name" value="RBD_domain_sf"/>
</dbReference>
<dbReference type="Proteomes" id="UP001151582">
    <property type="component" value="Unassembled WGS sequence"/>
</dbReference>
<feature type="region of interest" description="Disordered" evidence="3">
    <location>
        <begin position="216"/>
        <end position="269"/>
    </location>
</feature>
<accession>A0A9W8B737</accession>
<feature type="compositionally biased region" description="Basic and acidic residues" evidence="3">
    <location>
        <begin position="257"/>
        <end position="269"/>
    </location>
</feature>
<dbReference type="PANTHER" id="PTHR19965:SF82">
    <property type="entry name" value="THO COMPLEX SUBUNIT 4"/>
    <property type="match status" value="1"/>
</dbReference>
<dbReference type="GO" id="GO:0006406">
    <property type="term" value="P:mRNA export from nucleus"/>
    <property type="evidence" value="ECO:0007669"/>
    <property type="project" value="TreeGrafter"/>
</dbReference>
<dbReference type="OrthoDB" id="5597942at2759"/>
<sequence>MPAPNSALDRSLDDIIESSRDSSRSRRHERSHKPYQQSRRQRSDVRRWDHDLYRESPSGDGTRDDTQRSALVDTAYERHSTTTPTPNMAPRTTRSVLVDNLSRKADEDTLEREFRQAGPVDKVVLQYDTEGYPLGQAVVTFRSVEDATQAQLTLDGERIHALSMRSIHVRPFYGRAVTKPRASNIAITGASSVFSRLGGVEAPPVDISLDALRQQSRANQRSDQHRHSQSRRHHHHQRSSNSRNPVHNSDPAATKNNLDREMDEFMKLD</sequence>
<dbReference type="SMART" id="SM00360">
    <property type="entry name" value="RRM"/>
    <property type="match status" value="1"/>
</dbReference>
<feature type="region of interest" description="Disordered" evidence="3">
    <location>
        <begin position="1"/>
        <end position="94"/>
    </location>
</feature>
<dbReference type="InterPro" id="IPR051229">
    <property type="entry name" value="ALYREF_mRNA_export"/>
</dbReference>
<comment type="caution">
    <text evidence="5">The sequence shown here is derived from an EMBL/GenBank/DDBJ whole genome shotgun (WGS) entry which is preliminary data.</text>
</comment>
<dbReference type="Pfam" id="PF00076">
    <property type="entry name" value="RRM_1"/>
    <property type="match status" value="1"/>
</dbReference>
<feature type="compositionally biased region" description="Basic residues" evidence="3">
    <location>
        <begin position="227"/>
        <end position="238"/>
    </location>
</feature>
<feature type="compositionally biased region" description="Basic and acidic residues" evidence="3">
    <location>
        <begin position="41"/>
        <end position="54"/>
    </location>
</feature>